<proteinExistence type="predicted"/>
<dbReference type="EMBL" id="MT142822">
    <property type="protein sequence ID" value="QJA89082.1"/>
    <property type="molecule type" value="Genomic_DNA"/>
</dbReference>
<evidence type="ECO:0000313" key="1">
    <source>
        <dbReference type="EMBL" id="QJA89082.1"/>
    </source>
</evidence>
<accession>A0A6M3L5H3</accession>
<protein>
    <submittedName>
        <fullName evidence="1">Uncharacterized protein</fullName>
    </submittedName>
</protein>
<sequence length="168" mass="17483">MASIYEVLVTKALAADTNYAAEDVLSNSTSAGTPWTFSAVTERNGGSGYITKAVASWETTALTPRLSLFLYNATPASVDNDNTAHDGATDADVIAGKFVGRIDFPSLSDLGGNSEAIATPNIPNSGLPMSFTCASDADDLIGILVTRDAITGETATDNMTIILSIERI</sequence>
<name>A0A6M3L5H3_9ZZZZ</name>
<organism evidence="1">
    <name type="scientific">viral metagenome</name>
    <dbReference type="NCBI Taxonomy" id="1070528"/>
    <lineage>
        <taxon>unclassified sequences</taxon>
        <taxon>metagenomes</taxon>
        <taxon>organismal metagenomes</taxon>
    </lineage>
</organism>
<gene>
    <name evidence="1" type="ORF">MM415B02610_0006</name>
</gene>
<dbReference type="AlphaFoldDB" id="A0A6M3L5H3"/>
<reference evidence="1" key="1">
    <citation type="submission" date="2020-03" db="EMBL/GenBank/DDBJ databases">
        <title>The deep terrestrial virosphere.</title>
        <authorList>
            <person name="Holmfeldt K."/>
            <person name="Nilsson E."/>
            <person name="Simone D."/>
            <person name="Lopez-Fernandez M."/>
            <person name="Wu X."/>
            <person name="de Brujin I."/>
            <person name="Lundin D."/>
            <person name="Andersson A."/>
            <person name="Bertilsson S."/>
            <person name="Dopson M."/>
        </authorList>
    </citation>
    <scope>NUCLEOTIDE SEQUENCE</scope>
    <source>
        <strain evidence="1">MM415B02610</strain>
    </source>
</reference>